<evidence type="ECO:0000256" key="1">
    <source>
        <dbReference type="SAM" id="Phobius"/>
    </source>
</evidence>
<dbReference type="GeneID" id="71853881"/>
<keyword evidence="1" id="KW-0812">Transmembrane</keyword>
<reference evidence="2 3" key="1">
    <citation type="journal article" date="2014" name="Int. J. Syst. Evol. Microbiol.">
        <title>Complete genome sequence of Corynebacterium casei LMG S-19264T (=DSM 44701T), isolated from a smear-ripened cheese.</title>
        <authorList>
            <consortium name="US DOE Joint Genome Institute (JGI-PGF)"/>
            <person name="Walter F."/>
            <person name="Albersmeier A."/>
            <person name="Kalinowski J."/>
            <person name="Ruckert C."/>
        </authorList>
    </citation>
    <scope>NUCLEOTIDE SEQUENCE [LARGE SCALE GENOMIC DNA]</scope>
    <source>
        <strain evidence="2 3">IBRC-M 10912</strain>
    </source>
</reference>
<keyword evidence="1" id="KW-1133">Transmembrane helix</keyword>
<organism evidence="2 3">
    <name type="scientific">Natribaculum luteum</name>
    <dbReference type="NCBI Taxonomy" id="1586232"/>
    <lineage>
        <taxon>Archaea</taxon>
        <taxon>Methanobacteriati</taxon>
        <taxon>Methanobacteriota</taxon>
        <taxon>Stenosarchaea group</taxon>
        <taxon>Halobacteria</taxon>
        <taxon>Halobacteriales</taxon>
        <taxon>Natrialbaceae</taxon>
        <taxon>Natribaculum</taxon>
    </lineage>
</organism>
<dbReference type="RefSeq" id="WP_246974711.1">
    <property type="nucleotide sequence ID" value="NZ_CP095397.1"/>
</dbReference>
<sequence length="92" mass="9768">MIETIVDKLVIRGDDPREPHASRSGMKLRAVAVAITPAVALLAIAIALEVPSVIATVGPIVLLVVGVKLVACRINERIQELEMSDTRGESEA</sequence>
<dbReference type="EMBL" id="JBHSDJ010000029">
    <property type="protein sequence ID" value="MFC4247236.1"/>
    <property type="molecule type" value="Genomic_DNA"/>
</dbReference>
<evidence type="ECO:0000313" key="2">
    <source>
        <dbReference type="EMBL" id="MFC4247236.1"/>
    </source>
</evidence>
<proteinExistence type="predicted"/>
<gene>
    <name evidence="2" type="ORF">ACFOZ7_09540</name>
</gene>
<protein>
    <submittedName>
        <fullName evidence="2">Uncharacterized protein</fullName>
    </submittedName>
</protein>
<name>A0ABD5NYU0_9EURY</name>
<comment type="caution">
    <text evidence="2">The sequence shown here is derived from an EMBL/GenBank/DDBJ whole genome shotgun (WGS) entry which is preliminary data.</text>
</comment>
<dbReference type="Proteomes" id="UP001595821">
    <property type="component" value="Unassembled WGS sequence"/>
</dbReference>
<feature type="transmembrane region" description="Helical" evidence="1">
    <location>
        <begin position="28"/>
        <end position="47"/>
    </location>
</feature>
<keyword evidence="1" id="KW-0472">Membrane</keyword>
<dbReference type="AlphaFoldDB" id="A0ABD5NYU0"/>
<evidence type="ECO:0000313" key="3">
    <source>
        <dbReference type="Proteomes" id="UP001595821"/>
    </source>
</evidence>
<accession>A0ABD5NYU0</accession>
<feature type="transmembrane region" description="Helical" evidence="1">
    <location>
        <begin position="53"/>
        <end position="71"/>
    </location>
</feature>